<reference evidence="3 4" key="1">
    <citation type="submission" date="2023-02" db="EMBL/GenBank/DDBJ databases">
        <title>Devosia algicola sp. nov., isolated from the phycosphere of marine algae.</title>
        <authorList>
            <person name="Kim J.M."/>
            <person name="Lee J.K."/>
            <person name="Choi B.J."/>
            <person name="Bayburt H."/>
            <person name="Jeon C.O."/>
        </authorList>
    </citation>
    <scope>NUCLEOTIDE SEQUENCE [LARGE SCALE GENOMIC DNA]</scope>
    <source>
        <strain evidence="3 4">G20-9</strain>
    </source>
</reference>
<evidence type="ECO:0000256" key="1">
    <source>
        <dbReference type="ARBA" id="ARBA00023002"/>
    </source>
</evidence>
<evidence type="ECO:0000313" key="4">
    <source>
        <dbReference type="Proteomes" id="UP001220530"/>
    </source>
</evidence>
<dbReference type="InterPro" id="IPR023753">
    <property type="entry name" value="FAD/NAD-binding_dom"/>
</dbReference>
<dbReference type="PANTHER" id="PTHR42949:SF3">
    <property type="entry name" value="ANAEROBIC GLYCEROL-3-PHOSPHATE DEHYDROGENASE SUBUNIT B"/>
    <property type="match status" value="1"/>
</dbReference>
<keyword evidence="1" id="KW-0560">Oxidoreductase</keyword>
<feature type="domain" description="FAD/NAD(P)-binding" evidence="2">
    <location>
        <begin position="105"/>
        <end position="227"/>
    </location>
</feature>
<dbReference type="InterPro" id="IPR036188">
    <property type="entry name" value="FAD/NAD-bd_sf"/>
</dbReference>
<dbReference type="Gene3D" id="3.50.50.60">
    <property type="entry name" value="FAD/NAD(P)-binding domain"/>
    <property type="match status" value="1"/>
</dbReference>
<accession>A0ABY7YN72</accession>
<organism evidence="3 4">
    <name type="scientific">Devosia algicola</name>
    <dbReference type="NCBI Taxonomy" id="3026418"/>
    <lineage>
        <taxon>Bacteria</taxon>
        <taxon>Pseudomonadati</taxon>
        <taxon>Pseudomonadota</taxon>
        <taxon>Alphaproteobacteria</taxon>
        <taxon>Hyphomicrobiales</taxon>
        <taxon>Devosiaceae</taxon>
        <taxon>Devosia</taxon>
    </lineage>
</organism>
<dbReference type="PRINTS" id="PR00411">
    <property type="entry name" value="PNDRDTASEI"/>
</dbReference>
<evidence type="ECO:0000313" key="3">
    <source>
        <dbReference type="EMBL" id="WDR02768.1"/>
    </source>
</evidence>
<dbReference type="SUPFAM" id="SSF51905">
    <property type="entry name" value="FAD/NAD(P)-binding domain"/>
    <property type="match status" value="2"/>
</dbReference>
<gene>
    <name evidence="3" type="ORF">PSQ19_00565</name>
</gene>
<evidence type="ECO:0000259" key="2">
    <source>
        <dbReference type="Pfam" id="PF07992"/>
    </source>
</evidence>
<dbReference type="Proteomes" id="UP001220530">
    <property type="component" value="Chromosome"/>
</dbReference>
<dbReference type="PANTHER" id="PTHR42949">
    <property type="entry name" value="ANAEROBIC GLYCEROL-3-PHOSPHATE DEHYDROGENASE SUBUNIT B"/>
    <property type="match status" value="1"/>
</dbReference>
<protein>
    <submittedName>
        <fullName evidence="3">FAD-dependent oxidoreductase</fullName>
    </submittedName>
</protein>
<dbReference type="PRINTS" id="PR00368">
    <property type="entry name" value="FADPNR"/>
</dbReference>
<proteinExistence type="predicted"/>
<dbReference type="EMBL" id="CP118246">
    <property type="protein sequence ID" value="WDR02768.1"/>
    <property type="molecule type" value="Genomic_DNA"/>
</dbReference>
<dbReference type="InterPro" id="IPR051691">
    <property type="entry name" value="Metab_Enz_Cyan_OpOx_G3PDH"/>
</dbReference>
<keyword evidence="4" id="KW-1185">Reference proteome</keyword>
<dbReference type="Pfam" id="PF07992">
    <property type="entry name" value="Pyr_redox_2"/>
    <property type="match status" value="1"/>
</dbReference>
<dbReference type="RefSeq" id="WP_282219170.1">
    <property type="nucleotide sequence ID" value="NZ_CP118246.1"/>
</dbReference>
<name>A0ABY7YN72_9HYPH</name>
<sequence length="636" mass="67017">MLANGIDTLGTHRGHPIGLTQRLAPAAIETALVDEPGHAIPISRLPATNGANYQLIGSYRRAGPVGRVATMVGRAPTSLGFNLDEPRSMPPTWLDAPHGGRSDVDLVVIGGGLAGMSAAVAAAKRGNSVVLVERQGWLGGTAELFGTIDGEPTPAESAARLGKAIAEHANITVLLRAEVVLLRPGRVLVHHVETAGARPRGKLLAVTSKRFILATGAVERLPLFSGNRLPGVTGALEAFWRGRHYGIWAGNSAVLASVTSAPYRLAMMASDAGITIKRLVDNRLNPQSRFIEFAKAYGMTQVAGSAPVRAEPSSSRTERLTINLALALEGMEQHVTPHQCDQLVVCGGWQPDLALWHGVGGASHWSRDKHRLEALGGPDHIVLAGAAAGWVSKHACLHSGTDAANQLFSRKRKPVVERVIDPIYETADGPTPVTRPNAAAGAPAYLDGGSSLIGIQGAERRRLLFARPTPWSLADQPQALEVGDVAAGVQIGDIPFDQAGIIAQARSVAIAELDHFAPQKASERPARDMPPMVPDFLHGRFGRSAQLWRLTLVETRALDPGSLIFANSDQTDPHQAIGVIVGADNGRPVGLIRAISAVEGVGVSVREIDRPVAARLAEPYRSTSSAAPLRAEAGAS</sequence>